<dbReference type="EMBL" id="JAGKQM010000009">
    <property type="protein sequence ID" value="KAH0909384.1"/>
    <property type="molecule type" value="Genomic_DNA"/>
</dbReference>
<dbReference type="Proteomes" id="UP000824890">
    <property type="component" value="Unassembled WGS sequence"/>
</dbReference>
<comment type="caution">
    <text evidence="1">The sequence shown here is derived from an EMBL/GenBank/DDBJ whole genome shotgun (WGS) entry which is preliminary data.</text>
</comment>
<evidence type="ECO:0000313" key="1">
    <source>
        <dbReference type="EMBL" id="KAH0909384.1"/>
    </source>
</evidence>
<keyword evidence="2" id="KW-1185">Reference proteome</keyword>
<accession>A0ABQ8BX36</accession>
<gene>
    <name evidence="1" type="ORF">HID58_032705</name>
</gene>
<sequence>MTFVVVSSHDSSSSSWDLRGKLQRGGILVVASSHLGLRRHCLLSTKLSRRLLVVFSNVLERRRT</sequence>
<protein>
    <submittedName>
        <fullName evidence="1">Uncharacterized protein</fullName>
    </submittedName>
</protein>
<reference evidence="1 2" key="1">
    <citation type="submission" date="2021-05" db="EMBL/GenBank/DDBJ databases">
        <title>Genome Assembly of Synthetic Allotetraploid Brassica napus Reveals Homoeologous Exchanges between Subgenomes.</title>
        <authorList>
            <person name="Davis J.T."/>
        </authorList>
    </citation>
    <scope>NUCLEOTIDE SEQUENCE [LARGE SCALE GENOMIC DNA]</scope>
    <source>
        <strain evidence="2">cv. Da-Ae</strain>
        <tissue evidence="1">Seedling</tissue>
    </source>
</reference>
<proteinExistence type="predicted"/>
<evidence type="ECO:0000313" key="2">
    <source>
        <dbReference type="Proteomes" id="UP000824890"/>
    </source>
</evidence>
<name>A0ABQ8BX36_BRANA</name>
<organism evidence="1 2">
    <name type="scientific">Brassica napus</name>
    <name type="common">Rape</name>
    <dbReference type="NCBI Taxonomy" id="3708"/>
    <lineage>
        <taxon>Eukaryota</taxon>
        <taxon>Viridiplantae</taxon>
        <taxon>Streptophyta</taxon>
        <taxon>Embryophyta</taxon>
        <taxon>Tracheophyta</taxon>
        <taxon>Spermatophyta</taxon>
        <taxon>Magnoliopsida</taxon>
        <taxon>eudicotyledons</taxon>
        <taxon>Gunneridae</taxon>
        <taxon>Pentapetalae</taxon>
        <taxon>rosids</taxon>
        <taxon>malvids</taxon>
        <taxon>Brassicales</taxon>
        <taxon>Brassicaceae</taxon>
        <taxon>Brassiceae</taxon>
        <taxon>Brassica</taxon>
    </lineage>
</organism>